<evidence type="ECO:0000259" key="10">
    <source>
        <dbReference type="Pfam" id="PF23559"/>
    </source>
</evidence>
<feature type="domain" description="Disease resistance R13L4/SHOC-2-like LRR" evidence="11">
    <location>
        <begin position="559"/>
        <end position="662"/>
    </location>
</feature>
<dbReference type="Pfam" id="PF18052">
    <property type="entry name" value="Rx_N"/>
    <property type="match status" value="1"/>
</dbReference>
<feature type="compositionally biased region" description="Basic and acidic residues" evidence="7">
    <location>
        <begin position="965"/>
        <end position="975"/>
    </location>
</feature>
<feature type="domain" description="NB-ARC" evidence="8">
    <location>
        <begin position="190"/>
        <end position="353"/>
    </location>
</feature>
<accession>A0A4V6Y8I2</accession>
<keyword evidence="3" id="KW-0677">Repeat</keyword>
<feature type="region of interest" description="Disordered" evidence="7">
    <location>
        <begin position="965"/>
        <end position="988"/>
    </location>
</feature>
<dbReference type="InterPro" id="IPR038005">
    <property type="entry name" value="RX-like_CC"/>
</dbReference>
<evidence type="ECO:0000256" key="4">
    <source>
        <dbReference type="ARBA" id="ARBA00022741"/>
    </source>
</evidence>
<proteinExistence type="inferred from homology"/>
<dbReference type="Gene3D" id="1.10.8.430">
    <property type="entry name" value="Helical domain of apoptotic protease-activating factors"/>
    <property type="match status" value="1"/>
</dbReference>
<evidence type="ECO:0000256" key="7">
    <source>
        <dbReference type="SAM" id="MobiDB-lite"/>
    </source>
</evidence>
<dbReference type="InterPro" id="IPR027417">
    <property type="entry name" value="P-loop_NTPase"/>
</dbReference>
<keyword evidence="6" id="KW-0175">Coiled coil</keyword>
<dbReference type="Pfam" id="PF00931">
    <property type="entry name" value="NB-ARC"/>
    <property type="match status" value="1"/>
</dbReference>
<dbReference type="SUPFAM" id="SSF52058">
    <property type="entry name" value="L domain-like"/>
    <property type="match status" value="1"/>
</dbReference>
<evidence type="ECO:0000256" key="1">
    <source>
        <dbReference type="ARBA" id="ARBA00008894"/>
    </source>
</evidence>
<dbReference type="PANTHER" id="PTHR23155:SF963">
    <property type="entry name" value="OS06G0287000 PROTEIN"/>
    <property type="match status" value="1"/>
</dbReference>
<evidence type="ECO:0000256" key="6">
    <source>
        <dbReference type="ARBA" id="ARBA00023054"/>
    </source>
</evidence>
<dbReference type="GO" id="GO:0043531">
    <property type="term" value="F:ADP binding"/>
    <property type="evidence" value="ECO:0007669"/>
    <property type="project" value="InterPro"/>
</dbReference>
<keyword evidence="5" id="KW-0611">Plant defense</keyword>
<dbReference type="Gene3D" id="1.20.5.4130">
    <property type="match status" value="1"/>
</dbReference>
<dbReference type="InterPro" id="IPR042197">
    <property type="entry name" value="Apaf_helical"/>
</dbReference>
<comment type="similarity">
    <text evidence="1">Belongs to the disease resistance NB-LRR family.</text>
</comment>
<dbReference type="InterPro" id="IPR036388">
    <property type="entry name" value="WH-like_DNA-bd_sf"/>
</dbReference>
<dbReference type="InterPro" id="IPR032675">
    <property type="entry name" value="LRR_dom_sf"/>
</dbReference>
<dbReference type="Gene3D" id="3.40.50.300">
    <property type="entry name" value="P-loop containing nucleotide triphosphate hydrolases"/>
    <property type="match status" value="1"/>
</dbReference>
<dbReference type="Proteomes" id="UP000298652">
    <property type="component" value="Chromosome 4"/>
</dbReference>
<evidence type="ECO:0000259" key="9">
    <source>
        <dbReference type="Pfam" id="PF18052"/>
    </source>
</evidence>
<evidence type="ECO:0000256" key="3">
    <source>
        <dbReference type="ARBA" id="ARBA00022737"/>
    </source>
</evidence>
<evidence type="ECO:0000259" key="8">
    <source>
        <dbReference type="Pfam" id="PF00931"/>
    </source>
</evidence>
<dbReference type="FunFam" id="1.10.10.10:FF:000322">
    <property type="entry name" value="Probable disease resistance protein At1g63360"/>
    <property type="match status" value="1"/>
</dbReference>
<dbReference type="GO" id="GO:0009626">
    <property type="term" value="P:plant-type hypersensitive response"/>
    <property type="evidence" value="ECO:0007669"/>
    <property type="project" value="UniProtKB-ARBA"/>
</dbReference>
<evidence type="ECO:0008006" key="14">
    <source>
        <dbReference type="Google" id="ProtNLM"/>
    </source>
</evidence>
<dbReference type="PRINTS" id="PR00364">
    <property type="entry name" value="DISEASERSIST"/>
</dbReference>
<dbReference type="Gene3D" id="3.80.10.10">
    <property type="entry name" value="Ribonuclease Inhibitor"/>
    <property type="match status" value="1"/>
</dbReference>
<gene>
    <name evidence="12" type="ORF">SEVIR_4G190100v2</name>
</gene>
<feature type="domain" description="Disease resistance protein winged helix" evidence="10">
    <location>
        <begin position="441"/>
        <end position="513"/>
    </location>
</feature>
<reference evidence="12" key="1">
    <citation type="submission" date="2019-03" db="EMBL/GenBank/DDBJ databases">
        <title>WGS assembly of Setaria viridis.</title>
        <authorList>
            <person name="Huang P."/>
            <person name="Jenkins J."/>
            <person name="Grimwood J."/>
            <person name="Barry K."/>
            <person name="Healey A."/>
            <person name="Mamidi S."/>
            <person name="Sreedasyam A."/>
            <person name="Shu S."/>
            <person name="Feldman M."/>
            <person name="Wu J."/>
            <person name="Yu Y."/>
            <person name="Chen C."/>
            <person name="Johnson J."/>
            <person name="Rokhsar D."/>
            <person name="Baxter I."/>
            <person name="Schmutz J."/>
            <person name="Brutnell T."/>
            <person name="Kellogg E."/>
        </authorList>
    </citation>
    <scope>NUCLEOTIDE SEQUENCE [LARGE SCALE GENOMIC DNA]</scope>
</reference>
<evidence type="ECO:0000256" key="5">
    <source>
        <dbReference type="ARBA" id="ARBA00022821"/>
    </source>
</evidence>
<dbReference type="GO" id="GO:0042742">
    <property type="term" value="P:defense response to bacterium"/>
    <property type="evidence" value="ECO:0007669"/>
    <property type="project" value="UniProtKB-ARBA"/>
</dbReference>
<feature type="domain" description="Disease resistance R13L4/SHOC-2-like LRR" evidence="11">
    <location>
        <begin position="711"/>
        <end position="956"/>
    </location>
</feature>
<organism evidence="12 13">
    <name type="scientific">Setaria viridis</name>
    <name type="common">Green bristlegrass</name>
    <name type="synonym">Setaria italica subsp. viridis</name>
    <dbReference type="NCBI Taxonomy" id="4556"/>
    <lineage>
        <taxon>Eukaryota</taxon>
        <taxon>Viridiplantae</taxon>
        <taxon>Streptophyta</taxon>
        <taxon>Embryophyta</taxon>
        <taxon>Tracheophyta</taxon>
        <taxon>Spermatophyta</taxon>
        <taxon>Magnoliopsida</taxon>
        <taxon>Liliopsida</taxon>
        <taxon>Poales</taxon>
        <taxon>Poaceae</taxon>
        <taxon>PACMAD clade</taxon>
        <taxon>Panicoideae</taxon>
        <taxon>Panicodae</taxon>
        <taxon>Paniceae</taxon>
        <taxon>Cenchrinae</taxon>
        <taxon>Setaria</taxon>
    </lineage>
</organism>
<evidence type="ECO:0000259" key="11">
    <source>
        <dbReference type="Pfam" id="PF23598"/>
    </source>
</evidence>
<evidence type="ECO:0000313" key="12">
    <source>
        <dbReference type="EMBL" id="TKW21006.1"/>
    </source>
</evidence>
<evidence type="ECO:0000256" key="2">
    <source>
        <dbReference type="ARBA" id="ARBA00022614"/>
    </source>
</evidence>
<dbReference type="Pfam" id="PF23559">
    <property type="entry name" value="WHD_DRP"/>
    <property type="match status" value="1"/>
</dbReference>
<dbReference type="OMA" id="ENYAFIH"/>
<dbReference type="Pfam" id="PF23598">
    <property type="entry name" value="LRR_14"/>
    <property type="match status" value="2"/>
</dbReference>
<dbReference type="InterPro" id="IPR044974">
    <property type="entry name" value="Disease_R_plants"/>
</dbReference>
<dbReference type="EMBL" id="CM016555">
    <property type="protein sequence ID" value="TKW21006.1"/>
    <property type="molecule type" value="Genomic_DNA"/>
</dbReference>
<name>A0A4V6Y8I2_SETVI</name>
<dbReference type="Gene3D" id="1.10.10.10">
    <property type="entry name" value="Winged helix-like DNA-binding domain superfamily/Winged helix DNA-binding domain"/>
    <property type="match status" value="1"/>
</dbReference>
<dbReference type="InterPro" id="IPR041118">
    <property type="entry name" value="Rx_N"/>
</dbReference>
<sequence>MAETALGMATTLVGSALSVASSAAREEMGLLLGVQDDIWFISDELKMMQAFLRAADGARENTGVLKAYLELIRDLAYDIEDCLEEFMVFIKHKNLVQQLLSLRARHRIAVQIRILKQRVQEVSQRNLRYNAIKLTPSTSSNVTGDMELSRNFTALNVDEAQLVGLDEPKKKLMELIAKSKAPMEHTETDNAGPRVVSLVGMGGIGKTALTKKVYDSKDIREMFSTRAWITVSQSFDQMELFKEMILQLFGAESWDRLLKDHQGQVPEVHLADYLSRRLKETRYLIVLDDVWTIDAWNRIKITFQDGGKDDSCVVVTTRNGKLAEYCSPPSNIHHPEFLGKEEATTLFLKKTNKSLDDLEKDKNTKGIVEKILNKCGGLPLAILTIGGLLANKDTKEWKSIYRQLPWDLATNPSLDSLRRVVSLSYSHLPSHLKPCFLHLSIFPEDFEIEKKHLVNRWVAEGFVADDSTTRTLEEVSENYFYELISRCMIQPSKLDNLGNVKTCRIHDIVHDIAVSISRQENYAAIPGGDTSTMSRRISIRHLSYFASKKLDLGMDLSRVRSFTLFSEPLDPIAFLCSSKFKMLRVLDLKNSQFLARQRDIKNLALLLHLKYVHFTGSYVYALPRSIGNLQGLQTLDIRRSNISTLPSETTKLHNLRSLRCSRAPDRSYDRITQDGECLKVVLELILSGEHDDYSDEIANLHMGMSSCWSSSSGIKVPKGVGSLKQLQILEEVDIKRTSRKAIKEIGELTQLKKLVVTGKGASKKKSKAFSKAVEKLSSLRSFSVGTNEIDKVDEMDLLVSFAFPLPSLERLKLKGRLEEIPAWVGKSVNLVKIDLQYCKLKDLKALATEPPNLMQLRLYEDAYSADKLEFDRHEFPNLRFLHLQLGYTAALREVTFVESSTPNMERIRIENSKLASGINGVKHLRKLKELYIWSCTLAKHDILREDVNKHTNRPALQILDCNHTSPEESEVKVEVTESISEPGESSQS</sequence>
<feature type="domain" description="Disease resistance N-terminal" evidence="9">
    <location>
        <begin position="13"/>
        <end position="94"/>
    </location>
</feature>
<evidence type="ECO:0000313" key="13">
    <source>
        <dbReference type="Proteomes" id="UP000298652"/>
    </source>
</evidence>
<keyword evidence="2" id="KW-0433">Leucine-rich repeat</keyword>
<dbReference type="CDD" id="cd14798">
    <property type="entry name" value="RX-CC_like"/>
    <property type="match status" value="1"/>
</dbReference>
<protein>
    <recommendedName>
        <fullName evidence="14">NB-ARC domain-containing protein</fullName>
    </recommendedName>
</protein>
<dbReference type="SUPFAM" id="SSF52540">
    <property type="entry name" value="P-loop containing nucleoside triphosphate hydrolases"/>
    <property type="match status" value="1"/>
</dbReference>
<keyword evidence="13" id="KW-1185">Reference proteome</keyword>
<dbReference type="GO" id="GO:0002758">
    <property type="term" value="P:innate immune response-activating signaling pathway"/>
    <property type="evidence" value="ECO:0007669"/>
    <property type="project" value="UniProtKB-ARBA"/>
</dbReference>
<dbReference type="InterPro" id="IPR055414">
    <property type="entry name" value="LRR_R13L4/SHOC2-like"/>
</dbReference>
<dbReference type="Gramene" id="TKW21006">
    <property type="protein sequence ID" value="TKW21006"/>
    <property type="gene ID" value="SEVIR_4G190100v2"/>
</dbReference>
<dbReference type="InterPro" id="IPR002182">
    <property type="entry name" value="NB-ARC"/>
</dbReference>
<dbReference type="InterPro" id="IPR058922">
    <property type="entry name" value="WHD_DRP"/>
</dbReference>
<dbReference type="PANTHER" id="PTHR23155">
    <property type="entry name" value="DISEASE RESISTANCE PROTEIN RP"/>
    <property type="match status" value="1"/>
</dbReference>
<dbReference type="AlphaFoldDB" id="A0A4V6Y8I2"/>
<keyword evidence="4" id="KW-0547">Nucleotide-binding</keyword>